<reference evidence="9" key="1">
    <citation type="submission" date="2022-06" db="EMBL/GenBank/DDBJ databases">
        <title>Diverse halophilic archaea isolated from saline environments.</title>
        <authorList>
            <person name="Cui H.-L."/>
        </authorList>
    </citation>
    <scope>NUCLEOTIDE SEQUENCE</scope>
    <source>
        <strain evidence="9">WLHS1</strain>
    </source>
</reference>
<proteinExistence type="inferred from homology"/>
<comment type="activity regulation">
    <text evidence="8">Na(+) is not transported, but it plays an essential structural role and its presence is essential for fluoride channel function.</text>
</comment>
<keyword evidence="8" id="KW-0406">Ion transport</keyword>
<gene>
    <name evidence="8 9" type="primary">crcB</name>
    <name evidence="8" type="synonym">fluC</name>
    <name evidence="9" type="ORF">NGM29_00525</name>
</gene>
<feature type="binding site" evidence="8">
    <location>
        <position position="89"/>
    </location>
    <ligand>
        <name>Na(+)</name>
        <dbReference type="ChEBI" id="CHEBI:29101"/>
        <note>structural</note>
    </ligand>
</feature>
<dbReference type="InterPro" id="IPR003691">
    <property type="entry name" value="FluC"/>
</dbReference>
<dbReference type="Proteomes" id="UP001056855">
    <property type="component" value="Chromosome"/>
</dbReference>
<keyword evidence="8" id="KW-0479">Metal-binding</keyword>
<dbReference type="Pfam" id="PF02537">
    <property type="entry name" value="CRCB"/>
    <property type="match status" value="1"/>
</dbReference>
<evidence type="ECO:0000256" key="7">
    <source>
        <dbReference type="ARBA" id="ARBA00035585"/>
    </source>
</evidence>
<accession>A0A9E7N8P0</accession>
<feature type="transmembrane region" description="Helical" evidence="8">
    <location>
        <begin position="111"/>
        <end position="132"/>
    </location>
</feature>
<feature type="binding site" evidence="8">
    <location>
        <position position="86"/>
    </location>
    <ligand>
        <name>Na(+)</name>
        <dbReference type="ChEBI" id="CHEBI:29101"/>
        <note>structural</note>
    </ligand>
</feature>
<evidence type="ECO:0000256" key="3">
    <source>
        <dbReference type="ARBA" id="ARBA00022692"/>
    </source>
</evidence>
<dbReference type="GO" id="GO:0005886">
    <property type="term" value="C:plasma membrane"/>
    <property type="evidence" value="ECO:0007669"/>
    <property type="project" value="UniProtKB-SubCell"/>
</dbReference>
<keyword evidence="8" id="KW-0407">Ion channel</keyword>
<dbReference type="PANTHER" id="PTHR28259:SF1">
    <property type="entry name" value="FLUORIDE EXPORT PROTEIN 1-RELATED"/>
    <property type="match status" value="1"/>
</dbReference>
<dbReference type="NCBIfam" id="TIGR00494">
    <property type="entry name" value="crcB"/>
    <property type="match status" value="1"/>
</dbReference>
<evidence type="ECO:0000256" key="6">
    <source>
        <dbReference type="ARBA" id="ARBA00035120"/>
    </source>
</evidence>
<evidence type="ECO:0000256" key="1">
    <source>
        <dbReference type="ARBA" id="ARBA00004651"/>
    </source>
</evidence>
<keyword evidence="10" id="KW-1185">Reference proteome</keyword>
<sequence length="134" mass="13921">MNADLPLAFANALARLADGVEPAHLIGVGGAVGALARHWVFQRLSWDSFPVATLAVNVLGSFLLGVVAFANPGPATAQFVGTGICGAFTTFSTFSVETVQLLERGDRRPAAIAAGSNLLASLGSIWLAWWLVSL</sequence>
<feature type="transmembrane region" description="Helical" evidence="8">
    <location>
        <begin position="52"/>
        <end position="70"/>
    </location>
</feature>
<evidence type="ECO:0000313" key="9">
    <source>
        <dbReference type="EMBL" id="UTF53804.1"/>
    </source>
</evidence>
<name>A0A9E7N8P0_9EURY</name>
<evidence type="ECO:0000256" key="2">
    <source>
        <dbReference type="ARBA" id="ARBA00022475"/>
    </source>
</evidence>
<keyword evidence="8" id="KW-0813">Transport</keyword>
<dbReference type="AlphaFoldDB" id="A0A9E7N8P0"/>
<dbReference type="RefSeq" id="WP_254158324.1">
    <property type="nucleotide sequence ID" value="NZ_CP100355.1"/>
</dbReference>
<protein>
    <recommendedName>
        <fullName evidence="8">Fluoride-specific ion channel FluC</fullName>
    </recommendedName>
</protein>
<dbReference type="GeneID" id="73288485"/>
<evidence type="ECO:0000256" key="5">
    <source>
        <dbReference type="ARBA" id="ARBA00023136"/>
    </source>
</evidence>
<evidence type="ECO:0000256" key="4">
    <source>
        <dbReference type="ARBA" id="ARBA00022989"/>
    </source>
</evidence>
<feature type="transmembrane region" description="Helical" evidence="8">
    <location>
        <begin position="76"/>
        <end position="99"/>
    </location>
</feature>
<dbReference type="KEGG" id="sawl:NGM29_00525"/>
<keyword evidence="8" id="KW-0915">Sodium</keyword>
<comment type="subcellular location">
    <subcellularLocation>
        <location evidence="1 8">Cell membrane</location>
        <topology evidence="1 8">Multi-pass membrane protein</topology>
    </subcellularLocation>
</comment>
<dbReference type="GO" id="GO:0062054">
    <property type="term" value="F:fluoride channel activity"/>
    <property type="evidence" value="ECO:0007669"/>
    <property type="project" value="UniProtKB-UniRule"/>
</dbReference>
<keyword evidence="4 8" id="KW-1133">Transmembrane helix</keyword>
<dbReference type="GO" id="GO:0140114">
    <property type="term" value="P:cellular detoxification of fluoride"/>
    <property type="evidence" value="ECO:0007669"/>
    <property type="project" value="UniProtKB-UniRule"/>
</dbReference>
<dbReference type="EMBL" id="CP100355">
    <property type="protein sequence ID" value="UTF53804.1"/>
    <property type="molecule type" value="Genomic_DNA"/>
</dbReference>
<comment type="function">
    <text evidence="8">Fluoride-specific ion channel. Important for reducing fluoride concentration in the cell, thus reducing its toxicity.</text>
</comment>
<evidence type="ECO:0000313" key="10">
    <source>
        <dbReference type="Proteomes" id="UP001056855"/>
    </source>
</evidence>
<keyword evidence="2 8" id="KW-1003">Cell membrane</keyword>
<dbReference type="HAMAP" id="MF_00454">
    <property type="entry name" value="FluC"/>
    <property type="match status" value="1"/>
</dbReference>
<organism evidence="9 10">
    <name type="scientific">Natronosalvus rutilus</name>
    <dbReference type="NCBI Taxonomy" id="2953753"/>
    <lineage>
        <taxon>Archaea</taxon>
        <taxon>Methanobacteriati</taxon>
        <taxon>Methanobacteriota</taxon>
        <taxon>Stenosarchaea group</taxon>
        <taxon>Halobacteria</taxon>
        <taxon>Halobacteriales</taxon>
        <taxon>Natrialbaceae</taxon>
        <taxon>Natronosalvus</taxon>
    </lineage>
</organism>
<feature type="transmembrane region" description="Helical" evidence="8">
    <location>
        <begin position="23"/>
        <end position="40"/>
    </location>
</feature>
<dbReference type="GO" id="GO:0046872">
    <property type="term" value="F:metal ion binding"/>
    <property type="evidence" value="ECO:0007669"/>
    <property type="project" value="UniProtKB-KW"/>
</dbReference>
<comment type="catalytic activity">
    <reaction evidence="7">
        <text>fluoride(in) = fluoride(out)</text>
        <dbReference type="Rhea" id="RHEA:76159"/>
        <dbReference type="ChEBI" id="CHEBI:17051"/>
    </reaction>
    <physiologicalReaction direction="left-to-right" evidence="7">
        <dbReference type="Rhea" id="RHEA:76160"/>
    </physiologicalReaction>
</comment>
<evidence type="ECO:0000256" key="8">
    <source>
        <dbReference type="HAMAP-Rule" id="MF_00454"/>
    </source>
</evidence>
<dbReference type="PANTHER" id="PTHR28259">
    <property type="entry name" value="FLUORIDE EXPORT PROTEIN 1-RELATED"/>
    <property type="match status" value="1"/>
</dbReference>
<comment type="similarity">
    <text evidence="6 8">Belongs to the fluoride channel Fluc/FEX (TC 1.A.43) family.</text>
</comment>
<keyword evidence="3 8" id="KW-0812">Transmembrane</keyword>
<keyword evidence="5 8" id="KW-0472">Membrane</keyword>